<protein>
    <submittedName>
        <fullName evidence="2">Uncharacterized protein</fullName>
    </submittedName>
</protein>
<name>A0ABU6BG38_9BACL</name>
<accession>A0ABU6BG38</accession>
<proteinExistence type="predicted"/>
<dbReference type="Proteomes" id="UP000029267">
    <property type="component" value="Unassembled WGS sequence"/>
</dbReference>
<evidence type="ECO:0000313" key="3">
    <source>
        <dbReference type="Proteomes" id="UP000029267"/>
    </source>
</evidence>
<evidence type="ECO:0000256" key="1">
    <source>
        <dbReference type="SAM" id="MobiDB-lite"/>
    </source>
</evidence>
<comment type="caution">
    <text evidence="2">The sequence shown here is derived from an EMBL/GenBank/DDBJ whole genome shotgun (WGS) entry which is preliminary data.</text>
</comment>
<evidence type="ECO:0000313" key="2">
    <source>
        <dbReference type="EMBL" id="MEB3750644.1"/>
    </source>
</evidence>
<feature type="region of interest" description="Disordered" evidence="1">
    <location>
        <begin position="21"/>
        <end position="49"/>
    </location>
</feature>
<organism evidence="2 3">
    <name type="scientific">Geobacillus icigianus</name>
    <dbReference type="NCBI Taxonomy" id="1430331"/>
    <lineage>
        <taxon>Bacteria</taxon>
        <taxon>Bacillati</taxon>
        <taxon>Bacillota</taxon>
        <taxon>Bacilli</taxon>
        <taxon>Bacillales</taxon>
        <taxon>Anoxybacillaceae</taxon>
        <taxon>Geobacillus</taxon>
    </lineage>
</organism>
<keyword evidence="3" id="KW-1185">Reference proteome</keyword>
<reference evidence="2 3" key="1">
    <citation type="journal article" date="2014" name="Genome Announc.">
        <title>Draft Genome Sequence of Geobacillus icigianus Strain G1w1T Isolated from Hot Springs in the Valley of Geysers, Kamchatka (Russian Federation).</title>
        <authorList>
            <person name="Bryanskaya A.V."/>
            <person name="Rozanov A.S."/>
            <person name="Logacheva M.D."/>
            <person name="Kotenko A.V."/>
            <person name="Peltek S.E."/>
        </authorList>
    </citation>
    <scope>NUCLEOTIDE SEQUENCE [LARGE SCALE GENOMIC DNA]</scope>
    <source>
        <strain evidence="2 3">G1w1</strain>
    </source>
</reference>
<dbReference type="EMBL" id="JPYA02000002">
    <property type="protein sequence ID" value="MEB3750644.1"/>
    <property type="molecule type" value="Genomic_DNA"/>
</dbReference>
<sequence length="49" mass="5513">MGTTLCCNGQGASVFMSKPLSMHPKSCYDKRYKRREEQTDGSRKPFPAS</sequence>
<gene>
    <name evidence="2" type="ORF">EP10_001485</name>
</gene>
<feature type="compositionally biased region" description="Basic and acidic residues" evidence="1">
    <location>
        <begin position="26"/>
        <end position="43"/>
    </location>
</feature>